<protein>
    <submittedName>
        <fullName evidence="1">NAD dependent epimerase/dehydratase family protein</fullName>
    </submittedName>
</protein>
<proteinExistence type="predicted"/>
<dbReference type="EMBL" id="JAOA01000038">
    <property type="protein sequence ID" value="ETZ96764.1"/>
    <property type="molecule type" value="Genomic_DNA"/>
</dbReference>
<dbReference type="Proteomes" id="UP000020561">
    <property type="component" value="Unassembled WGS sequence"/>
</dbReference>
<accession>X7XRK4</accession>
<sequence length="45" mass="4975">MRSHRELDLTDRAATFDFIMESRPQVIIDAAAKVGGILANSTLSR</sequence>
<comment type="caution">
    <text evidence="1">The sequence shown here is derived from an EMBL/GenBank/DDBJ whole genome shotgun (WGS) entry which is preliminary data.</text>
</comment>
<organism evidence="1 2">
    <name type="scientific">Mycobacterium kansasii 662</name>
    <dbReference type="NCBI Taxonomy" id="1299326"/>
    <lineage>
        <taxon>Bacteria</taxon>
        <taxon>Bacillati</taxon>
        <taxon>Actinomycetota</taxon>
        <taxon>Actinomycetes</taxon>
        <taxon>Mycobacteriales</taxon>
        <taxon>Mycobacteriaceae</taxon>
        <taxon>Mycobacterium</taxon>
    </lineage>
</organism>
<dbReference type="PATRIC" id="fig|1299326.3.peg.6617"/>
<gene>
    <name evidence="1" type="ORF">I545_6895</name>
</gene>
<name>X7XRK4_MYCKA</name>
<reference evidence="1 2" key="1">
    <citation type="submission" date="2013-12" db="EMBL/GenBank/DDBJ databases">
        <authorList>
            <person name="Brown-Elliot B."/>
            <person name="Wallace R."/>
            <person name="Lenaerts A."/>
            <person name="Ordway D."/>
            <person name="DeGroote M.A."/>
            <person name="Parker T."/>
            <person name="Sizemore C."/>
            <person name="Tallon L.J."/>
            <person name="Sadzewicz L.K."/>
            <person name="Sengamalay N."/>
            <person name="Fraser C.M."/>
            <person name="Hine E."/>
            <person name="Shefchek K.A."/>
            <person name="Das S.P."/>
            <person name="Tettelin H."/>
        </authorList>
    </citation>
    <scope>NUCLEOTIDE SEQUENCE [LARGE SCALE GENOMIC DNA]</scope>
    <source>
        <strain evidence="1 2">662</strain>
    </source>
</reference>
<dbReference type="AlphaFoldDB" id="X7XRK4"/>
<evidence type="ECO:0000313" key="2">
    <source>
        <dbReference type="Proteomes" id="UP000020561"/>
    </source>
</evidence>
<evidence type="ECO:0000313" key="1">
    <source>
        <dbReference type="EMBL" id="ETZ96764.1"/>
    </source>
</evidence>
<dbReference type="Gene3D" id="3.40.50.720">
    <property type="entry name" value="NAD(P)-binding Rossmann-like Domain"/>
    <property type="match status" value="1"/>
</dbReference>